<feature type="binding site" evidence="5">
    <location>
        <position position="157"/>
    </location>
    <ligand>
        <name>Mg(2+)</name>
        <dbReference type="ChEBI" id="CHEBI:18420"/>
    </ligand>
</feature>
<keyword evidence="8" id="KW-1185">Reference proteome</keyword>
<keyword evidence="3 5" id="KW-0460">Magnesium</keyword>
<dbReference type="InterPro" id="IPR011206">
    <property type="entry name" value="Citrate_lyase_beta/mcl1/mcl2"/>
</dbReference>
<dbReference type="PANTHER" id="PTHR32308">
    <property type="entry name" value="LYASE BETA SUBUNIT, PUTATIVE (AFU_ORTHOLOGUE AFUA_4G13030)-RELATED"/>
    <property type="match status" value="1"/>
</dbReference>
<dbReference type="GO" id="GO:0000287">
    <property type="term" value="F:magnesium ion binding"/>
    <property type="evidence" value="ECO:0007669"/>
    <property type="project" value="TreeGrafter"/>
</dbReference>
<evidence type="ECO:0000256" key="2">
    <source>
        <dbReference type="ARBA" id="ARBA00022723"/>
    </source>
</evidence>
<dbReference type="SUPFAM" id="SSF51621">
    <property type="entry name" value="Phosphoenolpyruvate/pyruvate domain"/>
    <property type="match status" value="1"/>
</dbReference>
<keyword evidence="2 5" id="KW-0479">Metal-binding</keyword>
<evidence type="ECO:0000313" key="8">
    <source>
        <dbReference type="Proteomes" id="UP000325161"/>
    </source>
</evidence>
<dbReference type="Gene3D" id="3.20.20.60">
    <property type="entry name" value="Phosphoenolpyruvate-binding domains"/>
    <property type="match status" value="1"/>
</dbReference>
<dbReference type="EMBL" id="CP043046">
    <property type="protein sequence ID" value="QEI06410.1"/>
    <property type="molecule type" value="Genomic_DNA"/>
</dbReference>
<sequence length="296" mass="31155">MSSLPATPTVNPPVSLPVPQLARSLLFVPGDRPERYAKALASGAHDVVLDLEDAVAPAAKDAAREAVGAWLREGNQALVRVNAIDTPWFDDDMAMLRSVPGAGVMLPKADTASTAHTLRVLPGRRVIALVETVAGYLDLKALVALDGLARIAFGSVDFSTESGIADEGDAMTAIRTNIVLASCHAGLEAPVDGVSLEFRDEAIMRADALRSRQLGFGGKLCIHPNQVAAVNGAYQPTAVERDWAQRVLAAFQESRGAATAVDGKMIDKPVVERARRIAATPSVMDSASCEKRPSAG</sequence>
<feature type="binding site" evidence="4">
    <location>
        <position position="80"/>
    </location>
    <ligand>
        <name>substrate</name>
    </ligand>
</feature>
<dbReference type="InterPro" id="IPR040442">
    <property type="entry name" value="Pyrv_kinase-like_dom_sf"/>
</dbReference>
<accession>A0A5C0AZX0</accession>
<dbReference type="RefSeq" id="WP_148814988.1">
    <property type="nucleotide sequence ID" value="NZ_CP043046.1"/>
</dbReference>
<dbReference type="Proteomes" id="UP000325161">
    <property type="component" value="Chromosome"/>
</dbReference>
<evidence type="ECO:0000256" key="4">
    <source>
        <dbReference type="PIRSR" id="PIRSR015582-1"/>
    </source>
</evidence>
<dbReference type="GO" id="GO:0016829">
    <property type="term" value="F:lyase activity"/>
    <property type="evidence" value="ECO:0007669"/>
    <property type="project" value="UniProtKB-KW"/>
</dbReference>
<dbReference type="AlphaFoldDB" id="A0A5C0AZX0"/>
<dbReference type="InterPro" id="IPR005000">
    <property type="entry name" value="Aldolase/citrate-lyase_domain"/>
</dbReference>
<dbReference type="PIRSF" id="PIRSF015582">
    <property type="entry name" value="Cit_lyase_B"/>
    <property type="match status" value="1"/>
</dbReference>
<feature type="binding site" evidence="4">
    <location>
        <position position="131"/>
    </location>
    <ligand>
        <name>substrate</name>
    </ligand>
</feature>
<protein>
    <submittedName>
        <fullName evidence="7">CoA ester lyase</fullName>
    </submittedName>
</protein>
<reference evidence="7 8" key="1">
    <citation type="submission" date="2019-08" db="EMBL/GenBank/DDBJ databases">
        <title>Amphibian skin-associated Pigmentiphaga: genome sequence and occurrence across geography and hosts.</title>
        <authorList>
            <person name="Bletz M.C."/>
            <person name="Bunk B."/>
            <person name="Sproeer C."/>
            <person name="Biwer P."/>
            <person name="Reiter S."/>
            <person name="Rabemananjara F.C.E."/>
            <person name="Schulz S."/>
            <person name="Overmann J."/>
            <person name="Vences M."/>
        </authorList>
    </citation>
    <scope>NUCLEOTIDE SEQUENCE [LARGE SCALE GENOMIC DNA]</scope>
    <source>
        <strain evidence="7 8">Mada1488</strain>
    </source>
</reference>
<evidence type="ECO:0000313" key="7">
    <source>
        <dbReference type="EMBL" id="QEI06410.1"/>
    </source>
</evidence>
<dbReference type="PANTHER" id="PTHR32308:SF10">
    <property type="entry name" value="CITRATE LYASE SUBUNIT BETA"/>
    <property type="match status" value="1"/>
</dbReference>
<evidence type="ECO:0000256" key="3">
    <source>
        <dbReference type="ARBA" id="ARBA00022842"/>
    </source>
</evidence>
<keyword evidence="7" id="KW-0456">Lyase</keyword>
<name>A0A5C0AZX0_9BURK</name>
<dbReference type="Pfam" id="PF03328">
    <property type="entry name" value="HpcH_HpaI"/>
    <property type="match status" value="1"/>
</dbReference>
<dbReference type="OrthoDB" id="348111at2"/>
<gene>
    <name evidence="7" type="ORF">FXN63_11650</name>
</gene>
<organism evidence="7 8">
    <name type="scientific">Pigmentiphaga aceris</name>
    <dbReference type="NCBI Taxonomy" id="1940612"/>
    <lineage>
        <taxon>Bacteria</taxon>
        <taxon>Pseudomonadati</taxon>
        <taxon>Pseudomonadota</taxon>
        <taxon>Betaproteobacteria</taxon>
        <taxon>Burkholderiales</taxon>
        <taxon>Alcaligenaceae</taxon>
        <taxon>Pigmentiphaga</taxon>
    </lineage>
</organism>
<evidence type="ECO:0000256" key="5">
    <source>
        <dbReference type="PIRSR" id="PIRSR015582-2"/>
    </source>
</evidence>
<dbReference type="GO" id="GO:0006107">
    <property type="term" value="P:oxaloacetate metabolic process"/>
    <property type="evidence" value="ECO:0007669"/>
    <property type="project" value="TreeGrafter"/>
</dbReference>
<comment type="cofactor">
    <cofactor evidence="1">
        <name>Mg(2+)</name>
        <dbReference type="ChEBI" id="CHEBI:18420"/>
    </cofactor>
</comment>
<evidence type="ECO:0000256" key="1">
    <source>
        <dbReference type="ARBA" id="ARBA00001946"/>
    </source>
</evidence>
<dbReference type="InterPro" id="IPR015813">
    <property type="entry name" value="Pyrv/PenolPyrv_kinase-like_dom"/>
</dbReference>
<feature type="binding site" evidence="5">
    <location>
        <position position="131"/>
    </location>
    <ligand>
        <name>Mg(2+)</name>
        <dbReference type="ChEBI" id="CHEBI:18420"/>
    </ligand>
</feature>
<evidence type="ECO:0000259" key="6">
    <source>
        <dbReference type="Pfam" id="PF03328"/>
    </source>
</evidence>
<proteinExistence type="predicted"/>
<feature type="domain" description="HpcH/HpaI aldolase/citrate lyase" evidence="6">
    <location>
        <begin position="23"/>
        <end position="224"/>
    </location>
</feature>
<dbReference type="KEGG" id="pacr:FXN63_11650"/>